<reference evidence="4" key="2">
    <citation type="submission" date="2012-11" db="EMBL/GenBank/DDBJ databases">
        <authorList>
            <person name="Kuo A."/>
            <person name="Curtis B.A."/>
            <person name="Tanifuji G."/>
            <person name="Burki F."/>
            <person name="Gruber A."/>
            <person name="Irimia M."/>
            <person name="Maruyama S."/>
            <person name="Arias M.C."/>
            <person name="Ball S.G."/>
            <person name="Gile G.H."/>
            <person name="Hirakawa Y."/>
            <person name="Hopkins J.F."/>
            <person name="Rensing S.A."/>
            <person name="Schmutz J."/>
            <person name="Symeonidi A."/>
            <person name="Elias M."/>
            <person name="Eveleigh R.J."/>
            <person name="Herman E.K."/>
            <person name="Klute M.J."/>
            <person name="Nakayama T."/>
            <person name="Obornik M."/>
            <person name="Reyes-Prieto A."/>
            <person name="Armbrust E.V."/>
            <person name="Aves S.J."/>
            <person name="Beiko R.G."/>
            <person name="Coutinho P."/>
            <person name="Dacks J.B."/>
            <person name="Durnford D.G."/>
            <person name="Fast N.M."/>
            <person name="Green B.R."/>
            <person name="Grisdale C."/>
            <person name="Hempe F."/>
            <person name="Henrissat B."/>
            <person name="Hoppner M.P."/>
            <person name="Ishida K.-I."/>
            <person name="Kim E."/>
            <person name="Koreny L."/>
            <person name="Kroth P.G."/>
            <person name="Liu Y."/>
            <person name="Malik S.-B."/>
            <person name="Maier U.G."/>
            <person name="McRose D."/>
            <person name="Mock T."/>
            <person name="Neilson J.A."/>
            <person name="Onodera N.T."/>
            <person name="Poole A.M."/>
            <person name="Pritham E.J."/>
            <person name="Richards T.A."/>
            <person name="Rocap G."/>
            <person name="Roy S.W."/>
            <person name="Sarai C."/>
            <person name="Schaack S."/>
            <person name="Shirato S."/>
            <person name="Slamovits C.H."/>
            <person name="Spencer D.F."/>
            <person name="Suzuki S."/>
            <person name="Worden A.Z."/>
            <person name="Zauner S."/>
            <person name="Barry K."/>
            <person name="Bell C."/>
            <person name="Bharti A.K."/>
            <person name="Crow J.A."/>
            <person name="Grimwood J."/>
            <person name="Kramer R."/>
            <person name="Lindquist E."/>
            <person name="Lucas S."/>
            <person name="Salamov A."/>
            <person name="McFadden G.I."/>
            <person name="Lane C.E."/>
            <person name="Keeling P.J."/>
            <person name="Gray M.W."/>
            <person name="Grigoriev I.V."/>
            <person name="Archibald J.M."/>
        </authorList>
    </citation>
    <scope>NUCLEOTIDE SEQUENCE</scope>
    <source>
        <strain evidence="4">CCMP2712</strain>
    </source>
</reference>
<keyword evidence="1" id="KW-0472">Membrane</keyword>
<feature type="transmembrane region" description="Helical" evidence="1">
    <location>
        <begin position="68"/>
        <end position="87"/>
    </location>
</feature>
<dbReference type="EMBL" id="JH992976">
    <property type="protein sequence ID" value="EKX51278.1"/>
    <property type="molecule type" value="Genomic_DNA"/>
</dbReference>
<keyword evidence="1" id="KW-0812">Transmembrane</keyword>
<dbReference type="AlphaFoldDB" id="L1JT93"/>
<dbReference type="EnsemblProtists" id="EKX51278">
    <property type="protein sequence ID" value="EKX51278"/>
    <property type="gene ID" value="GUITHDRAFT_103195"/>
</dbReference>
<dbReference type="RefSeq" id="XP_005838258.1">
    <property type="nucleotide sequence ID" value="XM_005838201.1"/>
</dbReference>
<dbReference type="HOGENOM" id="CLU_2377226_0_0_1"/>
<gene>
    <name evidence="2" type="ORF">GUITHDRAFT_103195</name>
</gene>
<sequence length="95" mass="10321">MAKLLDKENVVYTAAAVAAVLAILLVCSIVESLRLPMCAIQVFLIGVVSLKWEEDSWLATGPNRPARLCCQFTMILIPFAIFVASALETPPPALY</sequence>
<dbReference type="Proteomes" id="UP000011087">
    <property type="component" value="Unassembled WGS sequence"/>
</dbReference>
<evidence type="ECO:0000313" key="4">
    <source>
        <dbReference type="Proteomes" id="UP000011087"/>
    </source>
</evidence>
<protein>
    <submittedName>
        <fullName evidence="2 3">Uncharacterized protein</fullName>
    </submittedName>
</protein>
<organism evidence="2">
    <name type="scientific">Guillardia theta (strain CCMP2712)</name>
    <name type="common">Cryptophyte</name>
    <dbReference type="NCBI Taxonomy" id="905079"/>
    <lineage>
        <taxon>Eukaryota</taxon>
        <taxon>Cryptophyceae</taxon>
        <taxon>Pyrenomonadales</taxon>
        <taxon>Geminigeraceae</taxon>
        <taxon>Guillardia</taxon>
    </lineage>
</organism>
<dbReference type="PaxDb" id="55529-EKX51278"/>
<accession>L1JT93</accession>
<reference evidence="2 4" key="1">
    <citation type="journal article" date="2012" name="Nature">
        <title>Algal genomes reveal evolutionary mosaicism and the fate of nucleomorphs.</title>
        <authorList>
            <consortium name="DOE Joint Genome Institute"/>
            <person name="Curtis B.A."/>
            <person name="Tanifuji G."/>
            <person name="Burki F."/>
            <person name="Gruber A."/>
            <person name="Irimia M."/>
            <person name="Maruyama S."/>
            <person name="Arias M.C."/>
            <person name="Ball S.G."/>
            <person name="Gile G.H."/>
            <person name="Hirakawa Y."/>
            <person name="Hopkins J.F."/>
            <person name="Kuo A."/>
            <person name="Rensing S.A."/>
            <person name="Schmutz J."/>
            <person name="Symeonidi A."/>
            <person name="Elias M."/>
            <person name="Eveleigh R.J."/>
            <person name="Herman E.K."/>
            <person name="Klute M.J."/>
            <person name="Nakayama T."/>
            <person name="Obornik M."/>
            <person name="Reyes-Prieto A."/>
            <person name="Armbrust E.V."/>
            <person name="Aves S.J."/>
            <person name="Beiko R.G."/>
            <person name="Coutinho P."/>
            <person name="Dacks J.B."/>
            <person name="Durnford D.G."/>
            <person name="Fast N.M."/>
            <person name="Green B.R."/>
            <person name="Grisdale C.J."/>
            <person name="Hempel F."/>
            <person name="Henrissat B."/>
            <person name="Hoppner M.P."/>
            <person name="Ishida K."/>
            <person name="Kim E."/>
            <person name="Koreny L."/>
            <person name="Kroth P.G."/>
            <person name="Liu Y."/>
            <person name="Malik S.B."/>
            <person name="Maier U.G."/>
            <person name="McRose D."/>
            <person name="Mock T."/>
            <person name="Neilson J.A."/>
            <person name="Onodera N.T."/>
            <person name="Poole A.M."/>
            <person name="Pritham E.J."/>
            <person name="Richards T.A."/>
            <person name="Rocap G."/>
            <person name="Roy S.W."/>
            <person name="Sarai C."/>
            <person name="Schaack S."/>
            <person name="Shirato S."/>
            <person name="Slamovits C.H."/>
            <person name="Spencer D.F."/>
            <person name="Suzuki S."/>
            <person name="Worden A.Z."/>
            <person name="Zauner S."/>
            <person name="Barry K."/>
            <person name="Bell C."/>
            <person name="Bharti A.K."/>
            <person name="Crow J.A."/>
            <person name="Grimwood J."/>
            <person name="Kramer R."/>
            <person name="Lindquist E."/>
            <person name="Lucas S."/>
            <person name="Salamov A."/>
            <person name="McFadden G.I."/>
            <person name="Lane C.E."/>
            <person name="Keeling P.J."/>
            <person name="Gray M.W."/>
            <person name="Grigoriev I.V."/>
            <person name="Archibald J.M."/>
        </authorList>
    </citation>
    <scope>NUCLEOTIDE SEQUENCE</scope>
    <source>
        <strain evidence="2 4">CCMP2712</strain>
    </source>
</reference>
<evidence type="ECO:0000256" key="1">
    <source>
        <dbReference type="SAM" id="Phobius"/>
    </source>
</evidence>
<evidence type="ECO:0000313" key="2">
    <source>
        <dbReference type="EMBL" id="EKX51278.1"/>
    </source>
</evidence>
<dbReference type="KEGG" id="gtt:GUITHDRAFT_103195"/>
<keyword evidence="4" id="KW-1185">Reference proteome</keyword>
<feature type="transmembrane region" description="Helical" evidence="1">
    <location>
        <begin position="12"/>
        <end position="30"/>
    </location>
</feature>
<evidence type="ECO:0000313" key="3">
    <source>
        <dbReference type="EnsemblProtists" id="EKX51278"/>
    </source>
</evidence>
<proteinExistence type="predicted"/>
<dbReference type="GeneID" id="17307854"/>
<reference evidence="3" key="3">
    <citation type="submission" date="2016-03" db="UniProtKB">
        <authorList>
            <consortium name="EnsemblProtists"/>
        </authorList>
    </citation>
    <scope>IDENTIFICATION</scope>
</reference>
<keyword evidence="1" id="KW-1133">Transmembrane helix</keyword>
<name>L1JT93_GUITC</name>